<dbReference type="PANTHER" id="PTHR43194:SF2">
    <property type="entry name" value="PEROXISOMAL MEMBRANE PROTEIN LPX1"/>
    <property type="match status" value="1"/>
</dbReference>
<dbReference type="PANTHER" id="PTHR43194">
    <property type="entry name" value="HYDROLASE ALPHA/BETA FOLD FAMILY"/>
    <property type="match status" value="1"/>
</dbReference>
<name>A0A8J7R164_9HYPH</name>
<proteinExistence type="predicted"/>
<keyword evidence="2" id="KW-0378">Hydrolase</keyword>
<evidence type="ECO:0000259" key="1">
    <source>
        <dbReference type="Pfam" id="PF00561"/>
    </source>
</evidence>
<dbReference type="GO" id="GO:0016787">
    <property type="term" value="F:hydrolase activity"/>
    <property type="evidence" value="ECO:0007669"/>
    <property type="project" value="UniProtKB-KW"/>
</dbReference>
<organism evidence="2 3">
    <name type="scientific">Tianweitania sediminis</name>
    <dbReference type="NCBI Taxonomy" id="1502156"/>
    <lineage>
        <taxon>Bacteria</taxon>
        <taxon>Pseudomonadati</taxon>
        <taxon>Pseudomonadota</taxon>
        <taxon>Alphaproteobacteria</taxon>
        <taxon>Hyphomicrobiales</taxon>
        <taxon>Phyllobacteriaceae</taxon>
        <taxon>Tianweitania</taxon>
    </lineage>
</organism>
<evidence type="ECO:0000313" key="2">
    <source>
        <dbReference type="EMBL" id="MBP0438325.1"/>
    </source>
</evidence>
<dbReference type="Gene3D" id="3.40.50.1820">
    <property type="entry name" value="alpha/beta hydrolase"/>
    <property type="match status" value="2"/>
</dbReference>
<accession>A0A8J7R164</accession>
<keyword evidence="3" id="KW-1185">Reference proteome</keyword>
<dbReference type="Proteomes" id="UP000666240">
    <property type="component" value="Unassembled WGS sequence"/>
</dbReference>
<dbReference type="RefSeq" id="WP_209334231.1">
    <property type="nucleotide sequence ID" value="NZ_JAGIYY010000001.1"/>
</dbReference>
<gene>
    <name evidence="2" type="ORF">J5Y06_06660</name>
</gene>
<reference evidence="2" key="1">
    <citation type="submission" date="2021-03" db="EMBL/GenBank/DDBJ databases">
        <title>Genome sequencing and assembly of Tianweitania sediminis.</title>
        <authorList>
            <person name="Chhetri G."/>
        </authorList>
    </citation>
    <scope>NUCLEOTIDE SEQUENCE</scope>
    <source>
        <strain evidence="2">Z8</strain>
    </source>
</reference>
<dbReference type="SUPFAM" id="SSF53474">
    <property type="entry name" value="alpha/beta-Hydrolases"/>
    <property type="match status" value="2"/>
</dbReference>
<dbReference type="InterPro" id="IPR000073">
    <property type="entry name" value="AB_hydrolase_1"/>
</dbReference>
<dbReference type="InterPro" id="IPR029058">
    <property type="entry name" value="AB_hydrolase_fold"/>
</dbReference>
<feature type="domain" description="AB hydrolase-1" evidence="1">
    <location>
        <begin position="272"/>
        <end position="389"/>
    </location>
</feature>
<dbReference type="AlphaFoldDB" id="A0A8J7R164"/>
<comment type="caution">
    <text evidence="2">The sequence shown here is derived from an EMBL/GenBank/DDBJ whole genome shotgun (WGS) entry which is preliminary data.</text>
</comment>
<dbReference type="InterPro" id="IPR050228">
    <property type="entry name" value="Carboxylesterase_BioH"/>
</dbReference>
<sequence length="527" mass="57172">MPDRATPHYLTLANGQIRLWQRGAGPDLVVLGGLTRAAEVLANELALANPGCRVTALELPGIGGSRIEPSGDAEMAADHVVKALASFAELALIAHEMAAGLLPAILRKLGREVPVITVGLERSLAWRGSVSAELDITPRQDGTHLTLLWHHLRDRELLEPENTGQPAKVGEPISPAEDLSATFVAAATMPSGYARLWSLCHRTIGEAAKLEGCRHVALLSDVAGALAGLRISVSGNALPPARALPNNAIWHDSIMTSRGLMHLRRAGEGGRPLLVIPTGGGSSAQFAPVVSGLARGRQVFAVDYFGNGLSEKLDRDVTIDMLAEDMAALIEALGFQEVDVWGSHTGSLVALELAVTRPDLVRRAVLEGPVFIDPDFQADLLDNYFPQIRPDKWGLHLQLAWHWRRDMFMYWPWYRVDRAAARDLGVPSAEDLHLYTIGILESGLTYDQAYRSAFKYDTVRRLPLLKRQALICAGPNDMLVNGVEESAKLNVPSVETTLTPTTVWWPAPEAAAAQATLDLYDAFLSRP</sequence>
<protein>
    <submittedName>
        <fullName evidence="2">Alpha/beta hydrolase</fullName>
    </submittedName>
</protein>
<evidence type="ECO:0000313" key="3">
    <source>
        <dbReference type="Proteomes" id="UP000666240"/>
    </source>
</evidence>
<dbReference type="EMBL" id="JAGIYY010000001">
    <property type="protein sequence ID" value="MBP0438325.1"/>
    <property type="molecule type" value="Genomic_DNA"/>
</dbReference>
<dbReference type="Pfam" id="PF00561">
    <property type="entry name" value="Abhydrolase_1"/>
    <property type="match status" value="1"/>
</dbReference>